<reference evidence="1 2" key="1">
    <citation type="submission" date="2022-03" db="EMBL/GenBank/DDBJ databases">
        <title>Mucilaginibacter sp. isolated from the gut of Protaetia brevitarsis seulensis larvae.</title>
        <authorList>
            <person name="Won M."/>
            <person name="Kim S.-J."/>
            <person name="Kwon S.-W."/>
        </authorList>
    </citation>
    <scope>NUCLEOTIDE SEQUENCE [LARGE SCALE GENOMIC DNA]</scope>
    <source>
        <strain evidence="1 2">CFWR-12</strain>
    </source>
</reference>
<name>A0ABY4BWZ1_9MICO</name>
<accession>A0ABY4BWZ1</accession>
<keyword evidence="2" id="KW-1185">Reference proteome</keyword>
<dbReference type="EMBL" id="CP094528">
    <property type="protein sequence ID" value="UOE43730.1"/>
    <property type="molecule type" value="Genomic_DNA"/>
</dbReference>
<protein>
    <submittedName>
        <fullName evidence="1">Uncharacterized protein</fullName>
    </submittedName>
</protein>
<proteinExistence type="predicted"/>
<evidence type="ECO:0000313" key="2">
    <source>
        <dbReference type="Proteomes" id="UP000832097"/>
    </source>
</evidence>
<sequence>MGVRVPPGARDSGSSFDWGRFVVNAEPQPLVGHVEDDRERESASLVHRRATGCQVRDRVPGDFEFVGKFANPDASHLHHLPQPISGLEGHLFDDGHVVIFAQ</sequence>
<organism evidence="1 2">
    <name type="scientific">Agromyces larvae</name>
    <dbReference type="NCBI Taxonomy" id="2929802"/>
    <lineage>
        <taxon>Bacteria</taxon>
        <taxon>Bacillati</taxon>
        <taxon>Actinomycetota</taxon>
        <taxon>Actinomycetes</taxon>
        <taxon>Micrococcales</taxon>
        <taxon>Microbacteriaceae</taxon>
        <taxon>Agromyces</taxon>
    </lineage>
</organism>
<dbReference type="Proteomes" id="UP000832097">
    <property type="component" value="Chromosome"/>
</dbReference>
<evidence type="ECO:0000313" key="1">
    <source>
        <dbReference type="EMBL" id="UOE43730.1"/>
    </source>
</evidence>
<gene>
    <name evidence="1" type="ORF">MTO99_16400</name>
</gene>